<dbReference type="InterPro" id="IPR014036">
    <property type="entry name" value="DeoR-like_C"/>
</dbReference>
<dbReference type="AlphaFoldDB" id="A0A494WZ22"/>
<dbReference type="SUPFAM" id="SSF100950">
    <property type="entry name" value="NagB/RpiA/CoA transferase-like"/>
    <property type="match status" value="1"/>
</dbReference>
<dbReference type="EMBL" id="RBWE01000001">
    <property type="protein sequence ID" value="RKO65794.1"/>
    <property type="molecule type" value="Genomic_DNA"/>
</dbReference>
<keyword evidence="2" id="KW-0238">DNA-binding</keyword>
<gene>
    <name evidence="5" type="ORF">D7024_01630</name>
</gene>
<dbReference type="InterPro" id="IPR037171">
    <property type="entry name" value="NagB/RpiA_transferase-like"/>
</dbReference>
<reference evidence="5 6" key="1">
    <citation type="submission" date="2018-10" db="EMBL/GenBank/DDBJ databases">
        <authorList>
            <person name="Grouzdev D.S."/>
            <person name="Krutkina M.S."/>
            <person name="Tourova T.P."/>
            <person name="Nazina T.N."/>
        </authorList>
    </citation>
    <scope>NUCLEOTIDE SEQUENCE [LARGE SCALE GENOMIC DNA]</scope>
    <source>
        <strain evidence="5 6">435</strain>
    </source>
</reference>
<name>A0A494WZ22_9FIRM</name>
<dbReference type="Gene3D" id="3.40.50.1360">
    <property type="match status" value="1"/>
</dbReference>
<sequence>MFAEERRQKILEIIGREQVVKVLDLSAYFNVSEATIRRDLQELEEAGFLKRTHGGAISNQAATFEPSLAEKEDQYQAEKIAIAGIAVQLVQEGDTVMLDAGSTTLQIARQLKQKRNITIVTNAVNIAWELAAGNAEVILLGGNLRRRTLSLVGPITENILSGLYVDKLFLATNGLDLKKGLTTPNLAEAQTKKAMLNSAKEVILVADHSKFGRVSFSHICNLDRINCLITDNGAPAAVLNALKKQGIKVLVADD</sequence>
<dbReference type="GO" id="GO:0003700">
    <property type="term" value="F:DNA-binding transcription factor activity"/>
    <property type="evidence" value="ECO:0007669"/>
    <property type="project" value="InterPro"/>
</dbReference>
<evidence type="ECO:0000313" key="5">
    <source>
        <dbReference type="EMBL" id="RKO65794.1"/>
    </source>
</evidence>
<accession>A0A494WZ22</accession>
<dbReference type="Gene3D" id="1.10.10.10">
    <property type="entry name" value="Winged helix-like DNA-binding domain superfamily/Winged helix DNA-binding domain"/>
    <property type="match status" value="1"/>
</dbReference>
<dbReference type="GO" id="GO:0003677">
    <property type="term" value="F:DNA binding"/>
    <property type="evidence" value="ECO:0007669"/>
    <property type="project" value="UniProtKB-KW"/>
</dbReference>
<dbReference type="PANTHER" id="PTHR30363:SF44">
    <property type="entry name" value="AGA OPERON TRANSCRIPTIONAL REPRESSOR-RELATED"/>
    <property type="match status" value="1"/>
</dbReference>
<dbReference type="SUPFAM" id="SSF46785">
    <property type="entry name" value="Winged helix' DNA-binding domain"/>
    <property type="match status" value="1"/>
</dbReference>
<dbReference type="InterPro" id="IPR036388">
    <property type="entry name" value="WH-like_DNA-bd_sf"/>
</dbReference>
<dbReference type="PRINTS" id="PR00037">
    <property type="entry name" value="HTHLACR"/>
</dbReference>
<evidence type="ECO:0000256" key="3">
    <source>
        <dbReference type="ARBA" id="ARBA00023163"/>
    </source>
</evidence>
<proteinExistence type="predicted"/>
<dbReference type="SMART" id="SM01134">
    <property type="entry name" value="DeoRC"/>
    <property type="match status" value="1"/>
</dbReference>
<dbReference type="InterPro" id="IPR050313">
    <property type="entry name" value="Carb_Metab_HTH_regulators"/>
</dbReference>
<dbReference type="Pfam" id="PF00455">
    <property type="entry name" value="DeoRC"/>
    <property type="match status" value="1"/>
</dbReference>
<keyword evidence="3" id="KW-0804">Transcription</keyword>
<dbReference type="OrthoDB" id="9797223at2"/>
<dbReference type="SMART" id="SM00420">
    <property type="entry name" value="HTH_DEOR"/>
    <property type="match status" value="1"/>
</dbReference>
<protein>
    <submittedName>
        <fullName evidence="5">DeoR/GlpR transcriptional regulator</fullName>
    </submittedName>
</protein>
<dbReference type="RefSeq" id="WP_121450263.1">
    <property type="nucleotide sequence ID" value="NZ_RBWE01000001.1"/>
</dbReference>
<dbReference type="PROSITE" id="PS00894">
    <property type="entry name" value="HTH_DEOR_1"/>
    <property type="match status" value="1"/>
</dbReference>
<evidence type="ECO:0000313" key="6">
    <source>
        <dbReference type="Proteomes" id="UP000271256"/>
    </source>
</evidence>
<dbReference type="InterPro" id="IPR018356">
    <property type="entry name" value="Tscrpt_reg_HTH_DeoR_CS"/>
</dbReference>
<dbReference type="PANTHER" id="PTHR30363">
    <property type="entry name" value="HTH-TYPE TRANSCRIPTIONAL REGULATOR SRLR-RELATED"/>
    <property type="match status" value="1"/>
</dbReference>
<comment type="caution">
    <text evidence="5">The sequence shown here is derived from an EMBL/GenBank/DDBJ whole genome shotgun (WGS) entry which is preliminary data.</text>
</comment>
<evidence type="ECO:0000259" key="4">
    <source>
        <dbReference type="PROSITE" id="PS51000"/>
    </source>
</evidence>
<keyword evidence="1" id="KW-0805">Transcription regulation</keyword>
<dbReference type="InterPro" id="IPR001034">
    <property type="entry name" value="DeoR_HTH"/>
</dbReference>
<evidence type="ECO:0000256" key="1">
    <source>
        <dbReference type="ARBA" id="ARBA00023015"/>
    </source>
</evidence>
<organism evidence="5 6">
    <name type="scientific">Desulfofundulus salinus</name>
    <dbReference type="NCBI Taxonomy" id="2419843"/>
    <lineage>
        <taxon>Bacteria</taxon>
        <taxon>Bacillati</taxon>
        <taxon>Bacillota</taxon>
        <taxon>Clostridia</taxon>
        <taxon>Eubacteriales</taxon>
        <taxon>Peptococcaceae</taxon>
        <taxon>Desulfofundulus</taxon>
    </lineage>
</organism>
<dbReference type="PROSITE" id="PS51000">
    <property type="entry name" value="HTH_DEOR_2"/>
    <property type="match status" value="1"/>
</dbReference>
<feature type="domain" description="HTH deoR-type" evidence="4">
    <location>
        <begin position="3"/>
        <end position="58"/>
    </location>
</feature>
<keyword evidence="6" id="KW-1185">Reference proteome</keyword>
<dbReference type="InterPro" id="IPR036390">
    <property type="entry name" value="WH_DNA-bd_sf"/>
</dbReference>
<dbReference type="Proteomes" id="UP000271256">
    <property type="component" value="Unassembled WGS sequence"/>
</dbReference>
<evidence type="ECO:0000256" key="2">
    <source>
        <dbReference type="ARBA" id="ARBA00023125"/>
    </source>
</evidence>
<dbReference type="Pfam" id="PF08220">
    <property type="entry name" value="HTH_DeoR"/>
    <property type="match status" value="1"/>
</dbReference>